<dbReference type="SUPFAM" id="SSF56235">
    <property type="entry name" value="N-terminal nucleophile aminohydrolases (Ntn hydrolases)"/>
    <property type="match status" value="1"/>
</dbReference>
<comment type="caution">
    <text evidence="3">The sequence shown here is derived from an EMBL/GenBank/DDBJ whole genome shotgun (WGS) entry which is preliminary data.</text>
</comment>
<evidence type="ECO:0000313" key="3">
    <source>
        <dbReference type="EMBL" id="KAI3841347.1"/>
    </source>
</evidence>
<sequence>MFHFLTKTNHESTDLCEYFSTEGRLFQVEYGIKAIKFGSTAIWFKTKEGVVLAVESVSLCKCCSVDKTMGIDEHIGCAMCGLIVDAPTLVEYARVRTQLMFLFSYGEPMTIESTTQDLYDLALRLGEGKEESTYYTDPYGTFWQCNAKAIGSRSDGADSVPILQNVQQEELGLLCFLVEIRMSAMAPSYVSYCMLCCHHISAS</sequence>
<protein>
    <recommendedName>
        <fullName evidence="2">Proteasome alpha-type subunits domain-containing protein</fullName>
    </recommendedName>
</protein>
<keyword evidence="4" id="KW-1185">Reference proteome</keyword>
<keyword evidence="1" id="KW-0647">Proteasome</keyword>
<dbReference type="Proteomes" id="UP001202328">
    <property type="component" value="Unassembled WGS sequence"/>
</dbReference>
<evidence type="ECO:0000259" key="2">
    <source>
        <dbReference type="SMART" id="SM00948"/>
    </source>
</evidence>
<dbReference type="SMART" id="SM00948">
    <property type="entry name" value="Proteasome_A_N"/>
    <property type="match status" value="1"/>
</dbReference>
<evidence type="ECO:0000313" key="4">
    <source>
        <dbReference type="Proteomes" id="UP001202328"/>
    </source>
</evidence>
<organism evidence="3 4">
    <name type="scientific">Papaver atlanticum</name>
    <dbReference type="NCBI Taxonomy" id="357466"/>
    <lineage>
        <taxon>Eukaryota</taxon>
        <taxon>Viridiplantae</taxon>
        <taxon>Streptophyta</taxon>
        <taxon>Embryophyta</taxon>
        <taxon>Tracheophyta</taxon>
        <taxon>Spermatophyta</taxon>
        <taxon>Magnoliopsida</taxon>
        <taxon>Ranunculales</taxon>
        <taxon>Papaveraceae</taxon>
        <taxon>Papaveroideae</taxon>
        <taxon>Papaver</taxon>
    </lineage>
</organism>
<proteinExistence type="predicted"/>
<reference evidence="3" key="1">
    <citation type="submission" date="2022-04" db="EMBL/GenBank/DDBJ databases">
        <title>A functionally conserved STORR gene fusion in Papaver species that diverged 16.8 million years ago.</title>
        <authorList>
            <person name="Catania T."/>
        </authorList>
    </citation>
    <scope>NUCLEOTIDE SEQUENCE</scope>
    <source>
        <strain evidence="3">S-188037</strain>
    </source>
</reference>
<dbReference type="GO" id="GO:0019773">
    <property type="term" value="C:proteasome core complex, alpha-subunit complex"/>
    <property type="evidence" value="ECO:0007669"/>
    <property type="project" value="InterPro"/>
</dbReference>
<feature type="domain" description="Proteasome alpha-type subunits" evidence="2">
    <location>
        <begin position="10"/>
        <end position="34"/>
    </location>
</feature>
<name>A0AAD4RY69_9MAGN</name>
<evidence type="ECO:0000256" key="1">
    <source>
        <dbReference type="ARBA" id="ARBA00022942"/>
    </source>
</evidence>
<dbReference type="AlphaFoldDB" id="A0AAD4RY69"/>
<dbReference type="InterPro" id="IPR000426">
    <property type="entry name" value="Proteasome_asu_N"/>
</dbReference>
<dbReference type="InterPro" id="IPR050115">
    <property type="entry name" value="Proteasome_alpha"/>
</dbReference>
<dbReference type="PANTHER" id="PTHR11599">
    <property type="entry name" value="PROTEASOME SUBUNIT ALPHA/BETA"/>
    <property type="match status" value="1"/>
</dbReference>
<accession>A0AAD4RY69</accession>
<gene>
    <name evidence="3" type="ORF">MKW98_007828</name>
</gene>
<dbReference type="EMBL" id="JAJJMB010017174">
    <property type="protein sequence ID" value="KAI3841347.1"/>
    <property type="molecule type" value="Genomic_DNA"/>
</dbReference>
<dbReference type="Gene3D" id="3.60.20.10">
    <property type="entry name" value="Glutamine Phosphoribosylpyrophosphate, subunit 1, domain 1"/>
    <property type="match status" value="1"/>
</dbReference>
<dbReference type="GO" id="GO:0006511">
    <property type="term" value="P:ubiquitin-dependent protein catabolic process"/>
    <property type="evidence" value="ECO:0007669"/>
    <property type="project" value="InterPro"/>
</dbReference>
<dbReference type="Pfam" id="PF00227">
    <property type="entry name" value="Proteasome"/>
    <property type="match status" value="1"/>
</dbReference>
<dbReference type="InterPro" id="IPR001353">
    <property type="entry name" value="Proteasome_sua/b"/>
</dbReference>
<dbReference type="InterPro" id="IPR029055">
    <property type="entry name" value="Ntn_hydrolases_N"/>
</dbReference>